<dbReference type="OrthoDB" id="3477286at2759"/>
<evidence type="ECO:0008006" key="3">
    <source>
        <dbReference type="Google" id="ProtNLM"/>
    </source>
</evidence>
<sequence length="402" mass="44823">MIQELALARAASVHYGGSEVHWDDFRDTIGIFHRYLNFLRPKLTDSPALEPLSTKLLKPDDTFQSTMSLEMLVSTLSASKTSDPRDTINALMNIAKESNLPEDYNKDLFQVYRDFLKWIVESTKVLNMICRHWALPERAIKGPLTPRLVMLPSWIQTVDDSAYGRGEDFPKFAKPETASWVYLVRAITTPLAPISPSGSKGPTKQVRLQNKGPKQDILLLAGGLLIGTVTWSSDPIPDGVIPQRCLKKMGWSNEKGEEIRKAPSELWRTLVADREPNGGQVSTACLYCLLNRTPNGHINTKALLEKNEYSDQPSIVQDYLECVQAVTWNWDGLVGLGPPKAQSGDVIVILYGCSVPVILRPSDSDSETGEPEWYGFVGEAYIYGKMDGEAMYGARVSKDFRP</sequence>
<dbReference type="PANTHER" id="PTHR24148:SF64">
    <property type="entry name" value="HETEROKARYON INCOMPATIBILITY DOMAIN-CONTAINING PROTEIN"/>
    <property type="match status" value="1"/>
</dbReference>
<proteinExistence type="predicted"/>
<gene>
    <name evidence="1" type="ORF">K504DRAFT_480599</name>
</gene>
<evidence type="ECO:0000313" key="1">
    <source>
        <dbReference type="EMBL" id="KAF2711624.1"/>
    </source>
</evidence>
<evidence type="ECO:0000313" key="2">
    <source>
        <dbReference type="Proteomes" id="UP000799428"/>
    </source>
</evidence>
<dbReference type="PANTHER" id="PTHR24148">
    <property type="entry name" value="ANKYRIN REPEAT DOMAIN-CONTAINING PROTEIN 39 HOMOLOG-RELATED"/>
    <property type="match status" value="1"/>
</dbReference>
<accession>A0A6G1KFM3</accession>
<dbReference type="Pfam" id="PF26639">
    <property type="entry name" value="Het-6_barrel"/>
    <property type="match status" value="1"/>
</dbReference>
<organism evidence="1 2">
    <name type="scientific">Pleomassaria siparia CBS 279.74</name>
    <dbReference type="NCBI Taxonomy" id="1314801"/>
    <lineage>
        <taxon>Eukaryota</taxon>
        <taxon>Fungi</taxon>
        <taxon>Dikarya</taxon>
        <taxon>Ascomycota</taxon>
        <taxon>Pezizomycotina</taxon>
        <taxon>Dothideomycetes</taxon>
        <taxon>Pleosporomycetidae</taxon>
        <taxon>Pleosporales</taxon>
        <taxon>Pleomassariaceae</taxon>
        <taxon>Pleomassaria</taxon>
    </lineage>
</organism>
<dbReference type="AlphaFoldDB" id="A0A6G1KFM3"/>
<reference evidence="1" key="1">
    <citation type="journal article" date="2020" name="Stud. Mycol.">
        <title>101 Dothideomycetes genomes: a test case for predicting lifestyles and emergence of pathogens.</title>
        <authorList>
            <person name="Haridas S."/>
            <person name="Albert R."/>
            <person name="Binder M."/>
            <person name="Bloem J."/>
            <person name="Labutti K."/>
            <person name="Salamov A."/>
            <person name="Andreopoulos B."/>
            <person name="Baker S."/>
            <person name="Barry K."/>
            <person name="Bills G."/>
            <person name="Bluhm B."/>
            <person name="Cannon C."/>
            <person name="Castanera R."/>
            <person name="Culley D."/>
            <person name="Daum C."/>
            <person name="Ezra D."/>
            <person name="Gonzalez J."/>
            <person name="Henrissat B."/>
            <person name="Kuo A."/>
            <person name="Liang C."/>
            <person name="Lipzen A."/>
            <person name="Lutzoni F."/>
            <person name="Magnuson J."/>
            <person name="Mondo S."/>
            <person name="Nolan M."/>
            <person name="Ohm R."/>
            <person name="Pangilinan J."/>
            <person name="Park H.-J."/>
            <person name="Ramirez L."/>
            <person name="Alfaro M."/>
            <person name="Sun H."/>
            <person name="Tritt A."/>
            <person name="Yoshinaga Y."/>
            <person name="Zwiers L.-H."/>
            <person name="Turgeon B."/>
            <person name="Goodwin S."/>
            <person name="Spatafora J."/>
            <person name="Crous P."/>
            <person name="Grigoriev I."/>
        </authorList>
    </citation>
    <scope>NUCLEOTIDE SEQUENCE</scope>
    <source>
        <strain evidence="1">CBS 279.74</strain>
    </source>
</reference>
<dbReference type="EMBL" id="MU005767">
    <property type="protein sequence ID" value="KAF2711624.1"/>
    <property type="molecule type" value="Genomic_DNA"/>
</dbReference>
<name>A0A6G1KFM3_9PLEO</name>
<dbReference type="InterPro" id="IPR052895">
    <property type="entry name" value="HetReg/Transcr_Mod"/>
</dbReference>
<protein>
    <recommendedName>
        <fullName evidence="3">Heterokaryon incompatibility domain-containing protein</fullName>
    </recommendedName>
</protein>
<dbReference type="Proteomes" id="UP000799428">
    <property type="component" value="Unassembled WGS sequence"/>
</dbReference>
<keyword evidence="2" id="KW-1185">Reference proteome</keyword>